<proteinExistence type="predicted"/>
<feature type="region of interest" description="Disordered" evidence="1">
    <location>
        <begin position="68"/>
        <end position="88"/>
    </location>
</feature>
<comment type="caution">
    <text evidence="2">The sequence shown here is derived from an EMBL/GenBank/DDBJ whole genome shotgun (WGS) entry which is preliminary data.</text>
</comment>
<dbReference type="EMBL" id="CAKLBY020000224">
    <property type="protein sequence ID" value="CAK7936455.1"/>
    <property type="molecule type" value="Genomic_DNA"/>
</dbReference>
<gene>
    <name evidence="2" type="ORF">PM001_LOCUS21605</name>
</gene>
<name>A0AAV1UPN1_9STRA</name>
<feature type="compositionally biased region" description="Polar residues" evidence="1">
    <location>
        <begin position="72"/>
        <end position="83"/>
    </location>
</feature>
<evidence type="ECO:0000313" key="2">
    <source>
        <dbReference type="EMBL" id="CAK7936455.1"/>
    </source>
</evidence>
<feature type="compositionally biased region" description="Polar residues" evidence="1">
    <location>
        <begin position="380"/>
        <end position="399"/>
    </location>
</feature>
<organism evidence="2 3">
    <name type="scientific">Peronospora matthiolae</name>
    <dbReference type="NCBI Taxonomy" id="2874970"/>
    <lineage>
        <taxon>Eukaryota</taxon>
        <taxon>Sar</taxon>
        <taxon>Stramenopiles</taxon>
        <taxon>Oomycota</taxon>
        <taxon>Peronosporomycetes</taxon>
        <taxon>Peronosporales</taxon>
        <taxon>Peronosporaceae</taxon>
        <taxon>Peronospora</taxon>
    </lineage>
</organism>
<protein>
    <submittedName>
        <fullName evidence="2">Uncharacterized protein</fullName>
    </submittedName>
</protein>
<evidence type="ECO:0000256" key="1">
    <source>
        <dbReference type="SAM" id="MobiDB-lite"/>
    </source>
</evidence>
<evidence type="ECO:0000313" key="3">
    <source>
        <dbReference type="Proteomes" id="UP001162060"/>
    </source>
</evidence>
<feature type="region of interest" description="Disordered" evidence="1">
    <location>
        <begin position="274"/>
        <end position="301"/>
    </location>
</feature>
<feature type="region of interest" description="Disordered" evidence="1">
    <location>
        <begin position="374"/>
        <end position="399"/>
    </location>
</feature>
<sequence length="399" mass="44497">MTRSSTRPIKIEAPRRHQHACLSCVRLRPEAAKLHAAPSSRQQQLHRQRLLDWDRASKLFVSTETLDPMNQYGATGSNRTRQTPGEVEDTVERRHRRHTVASGPHLGLMNDPMKPNLKPAKAQPQPGANAMQVHEPARKQAHGAVLYTVKRPDQPAAARTSDSCFIKRSTSRVAARNEVEKLMSSDRCDVSGSFLCDFTGAEPVMTASDEMQEMKQLTGRAKASKNVPPVQVTRGRRFSVDGRCKSAVPSVSSGHVGAIDTELALVQPRYDFSVKKVKQQSHQPKTLESDSSADKNTSEKHHAQLIDCLTVNHRSGHRRHTMTAASIKNLIPRHRHENRADVIDEVGSGEHDRPQHTKKAEFADFHLCASKLMPPESTHGLKSTSNVARYESQWQEGKE</sequence>
<dbReference type="Proteomes" id="UP001162060">
    <property type="component" value="Unassembled WGS sequence"/>
</dbReference>
<reference evidence="2" key="1">
    <citation type="submission" date="2024-01" db="EMBL/GenBank/DDBJ databases">
        <authorList>
            <person name="Webb A."/>
        </authorList>
    </citation>
    <scope>NUCLEOTIDE SEQUENCE</scope>
    <source>
        <strain evidence="2">Pm1</strain>
    </source>
</reference>
<accession>A0AAV1UPN1</accession>
<dbReference type="AlphaFoldDB" id="A0AAV1UPN1"/>
<feature type="compositionally biased region" description="Basic and acidic residues" evidence="1">
    <location>
        <begin position="285"/>
        <end position="301"/>
    </location>
</feature>